<dbReference type="GO" id="GO:0050660">
    <property type="term" value="F:flavin adenine dinucleotide binding"/>
    <property type="evidence" value="ECO:0007669"/>
    <property type="project" value="InterPro"/>
</dbReference>
<dbReference type="Pfam" id="PF00732">
    <property type="entry name" value="GMC_oxred_N"/>
    <property type="match status" value="1"/>
</dbReference>
<evidence type="ECO:0000313" key="5">
    <source>
        <dbReference type="EMBL" id="KAK3167673.1"/>
    </source>
</evidence>
<evidence type="ECO:0000256" key="2">
    <source>
        <dbReference type="PIRSR" id="PIRSR000137-1"/>
    </source>
</evidence>
<dbReference type="SUPFAM" id="SSF51905">
    <property type="entry name" value="FAD/NAD(P)-binding domain"/>
    <property type="match status" value="1"/>
</dbReference>
<dbReference type="GO" id="GO:0016614">
    <property type="term" value="F:oxidoreductase activity, acting on CH-OH group of donors"/>
    <property type="evidence" value="ECO:0007669"/>
    <property type="project" value="InterPro"/>
</dbReference>
<keyword evidence="3" id="KW-0285">Flavoprotein</keyword>
<dbReference type="InterPro" id="IPR007867">
    <property type="entry name" value="GMC_OxRtase_C"/>
</dbReference>
<dbReference type="InterPro" id="IPR000172">
    <property type="entry name" value="GMC_OxRdtase_N"/>
</dbReference>
<dbReference type="SUPFAM" id="SSF54373">
    <property type="entry name" value="FAD-linked reductases, C-terminal domain"/>
    <property type="match status" value="1"/>
</dbReference>
<keyword evidence="3" id="KW-0274">FAD</keyword>
<dbReference type="EMBL" id="JASNWA010000011">
    <property type="protein sequence ID" value="KAK3167673.1"/>
    <property type="molecule type" value="Genomic_DNA"/>
</dbReference>
<feature type="domain" description="Glucose-methanol-choline oxidoreductase N-terminal" evidence="4">
    <location>
        <begin position="252"/>
        <end position="266"/>
    </location>
</feature>
<evidence type="ECO:0000313" key="6">
    <source>
        <dbReference type="Proteomes" id="UP001276659"/>
    </source>
</evidence>
<evidence type="ECO:0000256" key="3">
    <source>
        <dbReference type="PIRSR" id="PIRSR000137-2"/>
    </source>
</evidence>
<dbReference type="AlphaFoldDB" id="A0AAD9YZL8"/>
<feature type="active site" description="Proton donor" evidence="2">
    <location>
        <position position="477"/>
    </location>
</feature>
<dbReference type="PROSITE" id="PS00624">
    <property type="entry name" value="GMC_OXRED_2"/>
    <property type="match status" value="1"/>
</dbReference>
<sequence>MASEEHFDYIVVGGGLSGCVVAARLHEAHPSRSIALLEAGPDESYNPAVLSPVLYPTLHGTSLQYCYQSTPQPLLESRQIPNWGGRLLSGSSAVNYGAWTRGHAADFDIWSKEVGDPRWSYSGLLPYFKRSEHWHNDKDGAAQHGFSGPIHTSSGGRDYALREPVKEALLSTGLKLNPDMNSGDPNGVAQLVENWYEASRQHAAICYNLKDIHVMTNTVVQRVLLEGNKATGVELTDGRRLMASKEVIVSCGALRTPQLLMLSGIGPKSELSKFNVKQVAELPVGQHLHDHGSINIIWKLKSPDKGYAFGSPFFNKPEYATGNPMDWMVTAAAPDEDLRKAASADGTTFHPGPRTDYEVTVMYAITAAAPVEIAPMDGTHVTTGVICLSPTSRGTVTLASDKATDNAVIDPRYFTTEHDRAVIRAGMRLTMQAMESDSLKDYIEGETPPPGMPRISSASSDAELDRRVNAMSWSWFHTGGTASMGKVVDSQCRVYGVKGLRVVDTSILPLSITAHLQAPMYAVAESAADLIVQAA</sequence>
<dbReference type="InterPro" id="IPR012132">
    <property type="entry name" value="GMC_OxRdtase"/>
</dbReference>
<dbReference type="PANTHER" id="PTHR11552:SF123">
    <property type="entry name" value="GMC OXIDOREDUCTASE (AFU_ORTHOLOGUE AFUA_2G01770)-RELATED"/>
    <property type="match status" value="1"/>
</dbReference>
<feature type="binding site" evidence="3">
    <location>
        <position position="220"/>
    </location>
    <ligand>
        <name>FAD</name>
        <dbReference type="ChEBI" id="CHEBI:57692"/>
    </ligand>
</feature>
<comment type="similarity">
    <text evidence="1">Belongs to the GMC oxidoreductase family.</text>
</comment>
<evidence type="ECO:0000259" key="4">
    <source>
        <dbReference type="PROSITE" id="PS00624"/>
    </source>
</evidence>
<evidence type="ECO:0000256" key="1">
    <source>
        <dbReference type="ARBA" id="ARBA00010790"/>
    </source>
</evidence>
<comment type="cofactor">
    <cofactor evidence="3">
        <name>FAD</name>
        <dbReference type="ChEBI" id="CHEBI:57692"/>
    </cofactor>
</comment>
<organism evidence="5 6">
    <name type="scientific">Lepraria neglecta</name>
    <dbReference type="NCBI Taxonomy" id="209136"/>
    <lineage>
        <taxon>Eukaryota</taxon>
        <taxon>Fungi</taxon>
        <taxon>Dikarya</taxon>
        <taxon>Ascomycota</taxon>
        <taxon>Pezizomycotina</taxon>
        <taxon>Lecanoromycetes</taxon>
        <taxon>OSLEUM clade</taxon>
        <taxon>Lecanoromycetidae</taxon>
        <taxon>Lecanorales</taxon>
        <taxon>Lecanorineae</taxon>
        <taxon>Stereocaulaceae</taxon>
        <taxon>Lepraria</taxon>
    </lineage>
</organism>
<protein>
    <recommendedName>
        <fullName evidence="4">Glucose-methanol-choline oxidoreductase N-terminal domain-containing protein</fullName>
    </recommendedName>
</protein>
<dbReference type="Gene3D" id="3.50.50.60">
    <property type="entry name" value="FAD/NAD(P)-binding domain"/>
    <property type="match status" value="1"/>
</dbReference>
<name>A0AAD9YZL8_9LECA</name>
<dbReference type="Proteomes" id="UP001276659">
    <property type="component" value="Unassembled WGS sequence"/>
</dbReference>
<dbReference type="PANTHER" id="PTHR11552">
    <property type="entry name" value="GLUCOSE-METHANOL-CHOLINE GMC OXIDOREDUCTASE"/>
    <property type="match status" value="1"/>
</dbReference>
<proteinExistence type="inferred from homology"/>
<keyword evidence="6" id="KW-1185">Reference proteome</keyword>
<dbReference type="InterPro" id="IPR036188">
    <property type="entry name" value="FAD/NAD-bd_sf"/>
</dbReference>
<dbReference type="PIRSF" id="PIRSF000137">
    <property type="entry name" value="Alcohol_oxidase"/>
    <property type="match status" value="1"/>
</dbReference>
<comment type="caution">
    <text evidence="5">The sequence shown here is derived from an EMBL/GenBank/DDBJ whole genome shotgun (WGS) entry which is preliminary data.</text>
</comment>
<gene>
    <name evidence="5" type="ORF">OEA41_010800</name>
</gene>
<reference evidence="5" key="1">
    <citation type="submission" date="2022-11" db="EMBL/GenBank/DDBJ databases">
        <title>Chromosomal genome sequence assembly and mating type (MAT) locus characterization of the leprose asexual lichenized fungus Lepraria neglecta (Nyl.) Erichsen.</title>
        <authorList>
            <person name="Allen J.L."/>
            <person name="Pfeffer B."/>
        </authorList>
    </citation>
    <scope>NUCLEOTIDE SEQUENCE</scope>
    <source>
        <strain evidence="5">Allen 5258</strain>
    </source>
</reference>
<dbReference type="Pfam" id="PF05199">
    <property type="entry name" value="GMC_oxred_C"/>
    <property type="match status" value="1"/>
</dbReference>
<feature type="active site" description="Proton acceptor" evidence="2">
    <location>
        <position position="515"/>
    </location>
</feature>
<dbReference type="Gene3D" id="3.30.560.10">
    <property type="entry name" value="Glucose Oxidase, domain 3"/>
    <property type="match status" value="1"/>
</dbReference>
<accession>A0AAD9YZL8</accession>